<dbReference type="Proteomes" id="UP000237684">
    <property type="component" value="Unassembled WGS sequence"/>
</dbReference>
<reference evidence="2 3" key="1">
    <citation type="journal article" date="2018" name="Syst. Appl. Microbiol.">
        <title>Abditibacterium utsteinense sp. nov., the first cultivated member of candidate phylum FBP, isolated from ice-free Antarctic soil samples.</title>
        <authorList>
            <person name="Tahon G."/>
            <person name="Tytgat B."/>
            <person name="Lebbe L."/>
            <person name="Carlier A."/>
            <person name="Willems A."/>
        </authorList>
    </citation>
    <scope>NUCLEOTIDE SEQUENCE [LARGE SCALE GENOMIC DNA]</scope>
    <source>
        <strain evidence="2 3">LMG 29911</strain>
    </source>
</reference>
<name>A0A2S8SUM7_9BACT</name>
<protein>
    <submittedName>
        <fullName evidence="2">Uncharacterized protein</fullName>
    </submittedName>
</protein>
<evidence type="ECO:0000313" key="3">
    <source>
        <dbReference type="Proteomes" id="UP000237684"/>
    </source>
</evidence>
<dbReference type="RefSeq" id="WP_105483285.1">
    <property type="nucleotide sequence ID" value="NZ_NIGF01000005.1"/>
</dbReference>
<proteinExistence type="predicted"/>
<feature type="compositionally biased region" description="Basic and acidic residues" evidence="1">
    <location>
        <begin position="103"/>
        <end position="129"/>
    </location>
</feature>
<gene>
    <name evidence="2" type="ORF">B1R32_105186</name>
</gene>
<keyword evidence="3" id="KW-1185">Reference proteome</keyword>
<feature type="region of interest" description="Disordered" evidence="1">
    <location>
        <begin position="103"/>
        <end position="141"/>
    </location>
</feature>
<comment type="caution">
    <text evidence="2">The sequence shown here is derived from an EMBL/GenBank/DDBJ whole genome shotgun (WGS) entry which is preliminary data.</text>
</comment>
<dbReference type="InParanoid" id="A0A2S8SUM7"/>
<dbReference type="OrthoDB" id="9816019at2"/>
<feature type="compositionally biased region" description="Polar residues" evidence="1">
    <location>
        <begin position="132"/>
        <end position="141"/>
    </location>
</feature>
<evidence type="ECO:0000313" key="2">
    <source>
        <dbReference type="EMBL" id="PQV64503.1"/>
    </source>
</evidence>
<dbReference type="AlphaFoldDB" id="A0A2S8SUM7"/>
<dbReference type="EMBL" id="NIGF01000005">
    <property type="protein sequence ID" value="PQV64503.1"/>
    <property type="molecule type" value="Genomic_DNA"/>
</dbReference>
<evidence type="ECO:0000256" key="1">
    <source>
        <dbReference type="SAM" id="MobiDB-lite"/>
    </source>
</evidence>
<accession>A0A2S8SUM7</accession>
<sequence length="141" mass="15935">MNKSILRCQCGHQVLGKEVLRAEPYEKESGREAVYVKYRCRRCKKIGEAFFDRIEFDAGIFEAPRNEMSDVERDHFLDETVISSGDVISFHRALSKTATLEELRRLDGNSRGRGKPESPKTRKNGEKGGGETPSTSRRPGS</sequence>
<organism evidence="2 3">
    <name type="scientific">Abditibacterium utsteinense</name>
    <dbReference type="NCBI Taxonomy" id="1960156"/>
    <lineage>
        <taxon>Bacteria</taxon>
        <taxon>Pseudomonadati</taxon>
        <taxon>Abditibacteriota</taxon>
        <taxon>Abditibacteriia</taxon>
        <taxon>Abditibacteriales</taxon>
        <taxon>Abditibacteriaceae</taxon>
        <taxon>Abditibacterium</taxon>
    </lineage>
</organism>